<dbReference type="RefSeq" id="WP_255924298.1">
    <property type="nucleotide sequence ID" value="NZ_JANFNG010000057.1"/>
</dbReference>
<feature type="region of interest" description="Disordered" evidence="1">
    <location>
        <begin position="49"/>
        <end position="83"/>
    </location>
</feature>
<evidence type="ECO:0008006" key="4">
    <source>
        <dbReference type="Google" id="ProtNLM"/>
    </source>
</evidence>
<evidence type="ECO:0000256" key="1">
    <source>
        <dbReference type="SAM" id="MobiDB-lite"/>
    </source>
</evidence>
<comment type="caution">
    <text evidence="2">The sequence shown here is derived from an EMBL/GenBank/DDBJ whole genome shotgun (WGS) entry which is preliminary data.</text>
</comment>
<accession>A0ABT1Q5H2</accession>
<organism evidence="2 3">
    <name type="scientific">Streptomyces humicola</name>
    <dbReference type="NCBI Taxonomy" id="2953240"/>
    <lineage>
        <taxon>Bacteria</taxon>
        <taxon>Bacillati</taxon>
        <taxon>Actinomycetota</taxon>
        <taxon>Actinomycetes</taxon>
        <taxon>Kitasatosporales</taxon>
        <taxon>Streptomycetaceae</taxon>
        <taxon>Streptomyces</taxon>
    </lineage>
</organism>
<dbReference type="EMBL" id="JANFNG010000057">
    <property type="protein sequence ID" value="MCQ4085173.1"/>
    <property type="molecule type" value="Genomic_DNA"/>
</dbReference>
<evidence type="ECO:0000313" key="3">
    <source>
        <dbReference type="Proteomes" id="UP001057702"/>
    </source>
</evidence>
<sequence>MPTSDATVPDIKATDTVHDSLAAKDLLPGEHLLDSGYIDRPRIVTAQTRHDVTLTGPIKGNTTAQAIGPTGRKRSPWTGTTRP</sequence>
<protein>
    <recommendedName>
        <fullName evidence="4">Transposase IS4-like domain-containing protein</fullName>
    </recommendedName>
</protein>
<evidence type="ECO:0000313" key="2">
    <source>
        <dbReference type="EMBL" id="MCQ4085173.1"/>
    </source>
</evidence>
<dbReference type="Proteomes" id="UP001057702">
    <property type="component" value="Unassembled WGS sequence"/>
</dbReference>
<proteinExistence type="predicted"/>
<reference evidence="2" key="1">
    <citation type="submission" date="2022-06" db="EMBL/GenBank/DDBJ databases">
        <title>Draft genome sequence of Streptomyces sp. RB6PN25 isolated from peat swamp forest in Thailand.</title>
        <authorList>
            <person name="Duangmal K."/>
            <person name="Klaysubun C."/>
        </authorList>
    </citation>
    <scope>NUCLEOTIDE SEQUENCE</scope>
    <source>
        <strain evidence="2">RB6PN25</strain>
    </source>
</reference>
<keyword evidence="3" id="KW-1185">Reference proteome</keyword>
<name>A0ABT1Q5H2_9ACTN</name>
<gene>
    <name evidence="2" type="ORF">NGB36_32585</name>
</gene>